<evidence type="ECO:0000256" key="3">
    <source>
        <dbReference type="ARBA" id="ARBA00022729"/>
    </source>
</evidence>
<keyword evidence="4" id="KW-0472">Membrane</keyword>
<dbReference type="EMBL" id="JASNVH010000006">
    <property type="protein sequence ID" value="MDK4306820.1"/>
    <property type="molecule type" value="Genomic_DNA"/>
</dbReference>
<evidence type="ECO:0000256" key="5">
    <source>
        <dbReference type="ARBA" id="ARBA00023139"/>
    </source>
</evidence>
<accession>A0AAP4BQV5</accession>
<dbReference type="InterPro" id="IPR004872">
    <property type="entry name" value="Lipoprotein_NlpA"/>
</dbReference>
<organism evidence="8 9">
    <name type="scientific">Corynebacterium pseudodiphtheriticum</name>
    <dbReference type="NCBI Taxonomy" id="37637"/>
    <lineage>
        <taxon>Bacteria</taxon>
        <taxon>Bacillati</taxon>
        <taxon>Actinomycetota</taxon>
        <taxon>Actinomycetes</taxon>
        <taxon>Mycobacteriales</taxon>
        <taxon>Corynebacteriaceae</taxon>
        <taxon>Corynebacterium</taxon>
    </lineage>
</organism>
<dbReference type="PROSITE" id="PS51257">
    <property type="entry name" value="PROKAR_LIPOPROTEIN"/>
    <property type="match status" value="1"/>
</dbReference>
<comment type="subcellular location">
    <subcellularLocation>
        <location evidence="1">Membrane</location>
        <topology evidence="1">Lipid-anchor</topology>
    </subcellularLocation>
</comment>
<dbReference type="PANTHER" id="PTHR30429:SF3">
    <property type="entry name" value="LIPOPROTEIN"/>
    <property type="match status" value="1"/>
</dbReference>
<keyword evidence="5" id="KW-0564">Palmitate</keyword>
<sequence length="301" mass="32730">MKTRRIIAGSTAALTAATLVACSSDDSANSANGEGGYSKDDTIVIGTTDASMPSWAVFEEVAEEHGFNIDLRNFAEYSTPNPALTQGELDTNKFQHLMYLAQHNIGSGDDLAPLVSTEIYPLGLYWKDAEKLDVDQIEGEEIAIPNDTVNQGRALLLLQEAGLIKLTGDSKYTPTPADIDKDASKVTVTPIDAAQTARLYGEGRPAVINNSFLEKANIDPKEAIFEDDPNGEGAEPYINLWAVRADNVDDAVLNELAELWHDERVAEAVREESGGTAVQIKRPRAELQEILDKLEEELQQG</sequence>
<dbReference type="PANTHER" id="PTHR30429">
    <property type="entry name" value="D-METHIONINE-BINDING LIPOPROTEIN METQ"/>
    <property type="match status" value="1"/>
</dbReference>
<evidence type="ECO:0000256" key="2">
    <source>
        <dbReference type="ARBA" id="ARBA00008973"/>
    </source>
</evidence>
<feature type="chain" id="PRO_5042921204" evidence="7">
    <location>
        <begin position="22"/>
        <end position="301"/>
    </location>
</feature>
<keyword evidence="6" id="KW-0449">Lipoprotein</keyword>
<evidence type="ECO:0000256" key="1">
    <source>
        <dbReference type="ARBA" id="ARBA00004635"/>
    </source>
</evidence>
<evidence type="ECO:0000313" key="9">
    <source>
        <dbReference type="Proteomes" id="UP001224412"/>
    </source>
</evidence>
<dbReference type="AlphaFoldDB" id="A0AAP4BQV5"/>
<dbReference type="SUPFAM" id="SSF53850">
    <property type="entry name" value="Periplasmic binding protein-like II"/>
    <property type="match status" value="1"/>
</dbReference>
<comment type="similarity">
    <text evidence="2">Belongs to the NlpA lipoprotein family.</text>
</comment>
<evidence type="ECO:0000256" key="4">
    <source>
        <dbReference type="ARBA" id="ARBA00023136"/>
    </source>
</evidence>
<protein>
    <submittedName>
        <fullName evidence="8">MetQ/NlpA family ABC transporter substrate-binding protein</fullName>
    </submittedName>
</protein>
<evidence type="ECO:0000313" key="8">
    <source>
        <dbReference type="EMBL" id="MDK4306820.1"/>
    </source>
</evidence>
<dbReference type="Proteomes" id="UP001224412">
    <property type="component" value="Unassembled WGS sequence"/>
</dbReference>
<dbReference type="Gene3D" id="3.40.190.10">
    <property type="entry name" value="Periplasmic binding protein-like II"/>
    <property type="match status" value="2"/>
</dbReference>
<evidence type="ECO:0000256" key="7">
    <source>
        <dbReference type="SAM" id="SignalP"/>
    </source>
</evidence>
<name>A0AAP4BQV5_9CORY</name>
<evidence type="ECO:0000256" key="6">
    <source>
        <dbReference type="ARBA" id="ARBA00023288"/>
    </source>
</evidence>
<reference evidence="8" key="1">
    <citation type="submission" date="2023-05" db="EMBL/GenBank/DDBJ databases">
        <title>Metabolic capabilities are highly conserved among human nasal-associated Corynebacterium species in pangenomic analyses.</title>
        <authorList>
            <person name="Tran T.H."/>
            <person name="Roberts A.Q."/>
            <person name="Escapa I.F."/>
            <person name="Gao W."/>
            <person name="Conlan S."/>
            <person name="Kong H."/>
            <person name="Segre J.A."/>
            <person name="Kelly M.S."/>
            <person name="Lemon K.P."/>
        </authorList>
    </citation>
    <scope>NUCLEOTIDE SEQUENCE</scope>
    <source>
        <strain evidence="8">KPL2773</strain>
    </source>
</reference>
<proteinExistence type="inferred from homology"/>
<dbReference type="GO" id="GO:0016020">
    <property type="term" value="C:membrane"/>
    <property type="evidence" value="ECO:0007669"/>
    <property type="project" value="UniProtKB-SubCell"/>
</dbReference>
<keyword evidence="3 7" id="KW-0732">Signal</keyword>
<dbReference type="RefSeq" id="WP_284599272.1">
    <property type="nucleotide sequence ID" value="NZ_JASNVH010000006.1"/>
</dbReference>
<feature type="signal peptide" evidence="7">
    <location>
        <begin position="1"/>
        <end position="21"/>
    </location>
</feature>
<comment type="caution">
    <text evidence="8">The sequence shown here is derived from an EMBL/GenBank/DDBJ whole genome shotgun (WGS) entry which is preliminary data.</text>
</comment>
<gene>
    <name evidence="8" type="ORF">QPX42_04540</name>
</gene>
<dbReference type="Pfam" id="PF03180">
    <property type="entry name" value="Lipoprotein_9"/>
    <property type="match status" value="1"/>
</dbReference>